<dbReference type="Pfam" id="PF00364">
    <property type="entry name" value="Biotin_lipoyl"/>
    <property type="match status" value="1"/>
</dbReference>
<feature type="domain" description="Lipoyl-binding" evidence="2">
    <location>
        <begin position="46"/>
        <end position="123"/>
    </location>
</feature>
<dbReference type="PROSITE" id="PS50968">
    <property type="entry name" value="BIOTINYL_LIPOYL"/>
    <property type="match status" value="1"/>
</dbReference>
<sequence length="123" mass="13249">MKRYIVTVNGKRFEVEVEEAGESTVPIERVQAVQEMPKTPAEHAAPGPASSAVHQIIKAPMPGRILDVRVSLGQEVKKGDVLFILEAMKMENEIMAGEEGTVINILVSRGASVNTGDVLAVLE</sequence>
<dbReference type="EMBL" id="SOAZ01000031">
    <property type="protein sequence ID" value="TDT50314.1"/>
    <property type="molecule type" value="Genomic_DNA"/>
</dbReference>
<keyword evidence="1" id="KW-0092">Biotin</keyword>
<keyword evidence="4" id="KW-1185">Reference proteome</keyword>
<evidence type="ECO:0000259" key="2">
    <source>
        <dbReference type="PROSITE" id="PS50968"/>
    </source>
</evidence>
<dbReference type="AlphaFoldDB" id="A0A4R7KAA4"/>
<dbReference type="Proteomes" id="UP000295325">
    <property type="component" value="Unassembled WGS sequence"/>
</dbReference>
<evidence type="ECO:0000256" key="1">
    <source>
        <dbReference type="ARBA" id="ARBA00023267"/>
    </source>
</evidence>
<gene>
    <name evidence="3" type="ORF">EDD71_13117</name>
</gene>
<dbReference type="CDD" id="cd06850">
    <property type="entry name" value="biotinyl_domain"/>
    <property type="match status" value="1"/>
</dbReference>
<dbReference type="SUPFAM" id="SSF51230">
    <property type="entry name" value="Single hybrid motif"/>
    <property type="match status" value="1"/>
</dbReference>
<accession>A0A4R7KAA4</accession>
<evidence type="ECO:0000313" key="4">
    <source>
        <dbReference type="Proteomes" id="UP000295325"/>
    </source>
</evidence>
<comment type="caution">
    <text evidence="3">The sequence shown here is derived from an EMBL/GenBank/DDBJ whole genome shotgun (WGS) entry which is preliminary data.</text>
</comment>
<proteinExistence type="predicted"/>
<dbReference type="InterPro" id="IPR011053">
    <property type="entry name" value="Single_hybrid_motif"/>
</dbReference>
<dbReference type="Gene3D" id="2.40.50.100">
    <property type="match status" value="1"/>
</dbReference>
<evidence type="ECO:0000313" key="3">
    <source>
        <dbReference type="EMBL" id="TDT50314.1"/>
    </source>
</evidence>
<dbReference type="PANTHER" id="PTHR45266:SF3">
    <property type="entry name" value="OXALOACETATE DECARBOXYLASE ALPHA CHAIN"/>
    <property type="match status" value="1"/>
</dbReference>
<dbReference type="PANTHER" id="PTHR45266">
    <property type="entry name" value="OXALOACETATE DECARBOXYLASE ALPHA CHAIN"/>
    <property type="match status" value="1"/>
</dbReference>
<dbReference type="FunFam" id="2.40.50.100:FF:000003">
    <property type="entry name" value="Acetyl-CoA carboxylase biotin carboxyl carrier protein"/>
    <property type="match status" value="1"/>
</dbReference>
<protein>
    <submittedName>
        <fullName evidence="3">Biotin-dependent enzyme</fullName>
    </submittedName>
</protein>
<organism evidence="3 4">
    <name type="scientific">Fonticella tunisiensis</name>
    <dbReference type="NCBI Taxonomy" id="1096341"/>
    <lineage>
        <taxon>Bacteria</taxon>
        <taxon>Bacillati</taxon>
        <taxon>Bacillota</taxon>
        <taxon>Clostridia</taxon>
        <taxon>Eubacteriales</taxon>
        <taxon>Clostridiaceae</taxon>
        <taxon>Fonticella</taxon>
    </lineage>
</organism>
<dbReference type="InterPro" id="IPR001882">
    <property type="entry name" value="Biotin_BS"/>
</dbReference>
<dbReference type="RefSeq" id="WP_133629255.1">
    <property type="nucleotide sequence ID" value="NZ_SOAZ01000031.1"/>
</dbReference>
<reference evidence="3 4" key="1">
    <citation type="submission" date="2019-03" db="EMBL/GenBank/DDBJ databases">
        <title>Genomic Encyclopedia of Type Strains, Phase IV (KMG-IV): sequencing the most valuable type-strain genomes for metagenomic binning, comparative biology and taxonomic classification.</title>
        <authorList>
            <person name="Goeker M."/>
        </authorList>
    </citation>
    <scope>NUCLEOTIDE SEQUENCE [LARGE SCALE GENOMIC DNA]</scope>
    <source>
        <strain evidence="3 4">DSM 24455</strain>
    </source>
</reference>
<dbReference type="InterPro" id="IPR000089">
    <property type="entry name" value="Biotin_lipoyl"/>
</dbReference>
<name>A0A4R7KAA4_9CLOT</name>
<dbReference type="OrthoDB" id="9812676at2"/>
<dbReference type="PROSITE" id="PS00188">
    <property type="entry name" value="BIOTIN"/>
    <property type="match status" value="1"/>
</dbReference>
<dbReference type="InterPro" id="IPR050709">
    <property type="entry name" value="Biotin_Carboxyl_Carrier/Decarb"/>
</dbReference>